<dbReference type="InterPro" id="IPR050109">
    <property type="entry name" value="HTH-type_TetR-like_transc_reg"/>
</dbReference>
<protein>
    <submittedName>
        <fullName evidence="5">Transcriptional regulator, TetR family</fullName>
    </submittedName>
</protein>
<sequence>MSQAGNEGQGLQTRGRGRPKTAPDSARRREIVAQALQIFREVGYARMTTDTVAARCQISKTTLYRLFPSKTALMAAIIEAHTESMIDLPRDYDHLSLAEALDRIFFNEIDDEADRERFAFLQFLFLEAAVNPELRAISDKFGRNAVLRLLTDWLDHQRSLGRIDVPDLHDAASMLMDLVGGSIALTRDGRMHWPGSERRRAYVRECIRVFLRGVATPAGATPTEGDGRST</sequence>
<dbReference type="InterPro" id="IPR009057">
    <property type="entry name" value="Homeodomain-like_sf"/>
</dbReference>
<feature type="DNA-binding region" description="H-T-H motif" evidence="2">
    <location>
        <begin position="48"/>
        <end position="67"/>
    </location>
</feature>
<evidence type="ECO:0000313" key="6">
    <source>
        <dbReference type="Proteomes" id="UP000198889"/>
    </source>
</evidence>
<organism evidence="5 6">
    <name type="scientific">Ancylobacter rudongensis</name>
    <dbReference type="NCBI Taxonomy" id="177413"/>
    <lineage>
        <taxon>Bacteria</taxon>
        <taxon>Pseudomonadati</taxon>
        <taxon>Pseudomonadota</taxon>
        <taxon>Alphaproteobacteria</taxon>
        <taxon>Hyphomicrobiales</taxon>
        <taxon>Xanthobacteraceae</taxon>
        <taxon>Ancylobacter</taxon>
    </lineage>
</organism>
<evidence type="ECO:0000256" key="1">
    <source>
        <dbReference type="ARBA" id="ARBA00023125"/>
    </source>
</evidence>
<evidence type="ECO:0000256" key="2">
    <source>
        <dbReference type="PROSITE-ProRule" id="PRU00335"/>
    </source>
</evidence>
<evidence type="ECO:0000259" key="4">
    <source>
        <dbReference type="PROSITE" id="PS50977"/>
    </source>
</evidence>
<dbReference type="Pfam" id="PF14246">
    <property type="entry name" value="TetR_C_7"/>
    <property type="match status" value="1"/>
</dbReference>
<dbReference type="SUPFAM" id="SSF46689">
    <property type="entry name" value="Homeodomain-like"/>
    <property type="match status" value="1"/>
</dbReference>
<dbReference type="Pfam" id="PF00440">
    <property type="entry name" value="TetR_N"/>
    <property type="match status" value="1"/>
</dbReference>
<keyword evidence="6" id="KW-1185">Reference proteome</keyword>
<dbReference type="AlphaFoldDB" id="A0A1G4RBF5"/>
<dbReference type="GO" id="GO:0000976">
    <property type="term" value="F:transcription cis-regulatory region binding"/>
    <property type="evidence" value="ECO:0007669"/>
    <property type="project" value="TreeGrafter"/>
</dbReference>
<evidence type="ECO:0000256" key="3">
    <source>
        <dbReference type="SAM" id="MobiDB-lite"/>
    </source>
</evidence>
<dbReference type="RefSeq" id="WP_244517661.1">
    <property type="nucleotide sequence ID" value="NZ_FMTP01000002.1"/>
</dbReference>
<gene>
    <name evidence="5" type="ORF">SAMN05660859_1530</name>
</gene>
<dbReference type="PRINTS" id="PR00455">
    <property type="entry name" value="HTHTETR"/>
</dbReference>
<dbReference type="InterPro" id="IPR001647">
    <property type="entry name" value="HTH_TetR"/>
</dbReference>
<dbReference type="PROSITE" id="PS50977">
    <property type="entry name" value="HTH_TETR_2"/>
    <property type="match status" value="1"/>
</dbReference>
<dbReference type="Proteomes" id="UP000198889">
    <property type="component" value="Unassembled WGS sequence"/>
</dbReference>
<dbReference type="GO" id="GO:0003700">
    <property type="term" value="F:DNA-binding transcription factor activity"/>
    <property type="evidence" value="ECO:0007669"/>
    <property type="project" value="TreeGrafter"/>
</dbReference>
<dbReference type="Gene3D" id="1.10.357.10">
    <property type="entry name" value="Tetracycline Repressor, domain 2"/>
    <property type="match status" value="1"/>
</dbReference>
<dbReference type="PANTHER" id="PTHR30055:SF223">
    <property type="entry name" value="HTH-TYPE TRANSCRIPTIONAL REGULATOR UIDR"/>
    <property type="match status" value="1"/>
</dbReference>
<feature type="compositionally biased region" description="Polar residues" evidence="3">
    <location>
        <begin position="1"/>
        <end position="12"/>
    </location>
</feature>
<dbReference type="InterPro" id="IPR039536">
    <property type="entry name" value="TetR_C_Proteobacteria"/>
</dbReference>
<keyword evidence="1 2" id="KW-0238">DNA-binding</keyword>
<reference evidence="6" key="1">
    <citation type="submission" date="2016-10" db="EMBL/GenBank/DDBJ databases">
        <authorList>
            <person name="Varghese N."/>
            <person name="Submissions S."/>
        </authorList>
    </citation>
    <scope>NUCLEOTIDE SEQUENCE [LARGE SCALE GENOMIC DNA]</scope>
    <source>
        <strain evidence="6">CGMCC 1.1761</strain>
    </source>
</reference>
<feature type="region of interest" description="Disordered" evidence="3">
    <location>
        <begin position="1"/>
        <end position="27"/>
    </location>
</feature>
<dbReference type="STRING" id="177413.SAMN05660859_1530"/>
<dbReference type="SUPFAM" id="SSF48498">
    <property type="entry name" value="Tetracyclin repressor-like, C-terminal domain"/>
    <property type="match status" value="1"/>
</dbReference>
<dbReference type="EMBL" id="FMTP01000002">
    <property type="protein sequence ID" value="SCW54243.1"/>
    <property type="molecule type" value="Genomic_DNA"/>
</dbReference>
<dbReference type="InterPro" id="IPR036271">
    <property type="entry name" value="Tet_transcr_reg_TetR-rel_C_sf"/>
</dbReference>
<evidence type="ECO:0000313" key="5">
    <source>
        <dbReference type="EMBL" id="SCW54243.1"/>
    </source>
</evidence>
<proteinExistence type="predicted"/>
<accession>A0A1G4RBF5</accession>
<feature type="domain" description="HTH tetR-type" evidence="4">
    <location>
        <begin position="25"/>
        <end position="85"/>
    </location>
</feature>
<dbReference type="PANTHER" id="PTHR30055">
    <property type="entry name" value="HTH-TYPE TRANSCRIPTIONAL REGULATOR RUTR"/>
    <property type="match status" value="1"/>
</dbReference>
<name>A0A1G4RBF5_9HYPH</name>